<dbReference type="Gene3D" id="3.40.50.300">
    <property type="entry name" value="P-loop containing nucleotide triphosphate hydrolases"/>
    <property type="match status" value="1"/>
</dbReference>
<keyword evidence="6" id="KW-1185">Reference proteome</keyword>
<gene>
    <name evidence="5" type="ORF">ACFPBZ_14590</name>
</gene>
<protein>
    <submittedName>
        <fullName evidence="5">ATP-binding protein</fullName>
    </submittedName>
</protein>
<dbReference type="PRINTS" id="PR00038">
    <property type="entry name" value="HTHLUXR"/>
</dbReference>
<dbReference type="InterPro" id="IPR000792">
    <property type="entry name" value="Tscrpt_reg_LuxR_C"/>
</dbReference>
<feature type="region of interest" description="Disordered" evidence="3">
    <location>
        <begin position="859"/>
        <end position="886"/>
    </location>
</feature>
<dbReference type="SUPFAM" id="SSF48452">
    <property type="entry name" value="TPR-like"/>
    <property type="match status" value="2"/>
</dbReference>
<dbReference type="GO" id="GO:0005524">
    <property type="term" value="F:ATP binding"/>
    <property type="evidence" value="ECO:0007669"/>
    <property type="project" value="UniProtKB-KW"/>
</dbReference>
<dbReference type="PROSITE" id="PS50043">
    <property type="entry name" value="HTH_LUXR_2"/>
    <property type="match status" value="1"/>
</dbReference>
<dbReference type="PANTHER" id="PTHR16305:SF35">
    <property type="entry name" value="TRANSCRIPTIONAL ACTIVATOR DOMAIN"/>
    <property type="match status" value="1"/>
</dbReference>
<evidence type="ECO:0000256" key="1">
    <source>
        <dbReference type="ARBA" id="ARBA00022741"/>
    </source>
</evidence>
<dbReference type="PANTHER" id="PTHR16305">
    <property type="entry name" value="TESTICULAR SOLUBLE ADENYLYL CYCLASE"/>
    <property type="match status" value="1"/>
</dbReference>
<dbReference type="Pfam" id="PF13191">
    <property type="entry name" value="AAA_16"/>
    <property type="match status" value="1"/>
</dbReference>
<dbReference type="InterPro" id="IPR027417">
    <property type="entry name" value="P-loop_NTPase"/>
</dbReference>
<dbReference type="PROSITE" id="PS00622">
    <property type="entry name" value="HTH_LUXR_1"/>
    <property type="match status" value="1"/>
</dbReference>
<organism evidence="5 6">
    <name type="scientific">Actinomycetospora atypica</name>
    <dbReference type="NCBI Taxonomy" id="1290095"/>
    <lineage>
        <taxon>Bacteria</taxon>
        <taxon>Bacillati</taxon>
        <taxon>Actinomycetota</taxon>
        <taxon>Actinomycetes</taxon>
        <taxon>Pseudonocardiales</taxon>
        <taxon>Pseudonocardiaceae</taxon>
        <taxon>Actinomycetospora</taxon>
    </lineage>
</organism>
<proteinExistence type="predicted"/>
<name>A0ABV9YS52_9PSEU</name>
<accession>A0ABV9YS52</accession>
<evidence type="ECO:0000313" key="5">
    <source>
        <dbReference type="EMBL" id="MFC5063446.1"/>
    </source>
</evidence>
<dbReference type="InterPro" id="IPR011990">
    <property type="entry name" value="TPR-like_helical_dom_sf"/>
</dbReference>
<dbReference type="CDD" id="cd06170">
    <property type="entry name" value="LuxR_C_like"/>
    <property type="match status" value="1"/>
</dbReference>
<evidence type="ECO:0000256" key="2">
    <source>
        <dbReference type="ARBA" id="ARBA00022840"/>
    </source>
</evidence>
<dbReference type="SUPFAM" id="SSF52540">
    <property type="entry name" value="P-loop containing nucleoside triphosphate hydrolases"/>
    <property type="match status" value="1"/>
</dbReference>
<sequence length="886" mass="94206">MELLERDVELLGLRRCWDHALAGSGSIAVLAGESGIGKTSLARVFADGLGTRDVLWGVCDPLGVPRPLGPLHDVAADLGVALARQLAAGAPPHVISAELLGVLTSRSLLLVVDDLQWADEATLDLLRFLVRRVSGTRSLVLVTYRADDLAPSHPLRALLGDLARTAGAVRFDLAPLSVDAVTTMVGARRIDPAHLHRLTRGNSFFVTEVVSQDGATLPATVRDAVLARAADLDPPARDLADLLSCAAGAVPDDLLPALGVGIGPLRALDAAGLIARERRGIGYRHDICRLAIAEALPPGGEAGLHRRMLEAFETHPDPDPAVLTHHALGAGDGERVFRYASRAGRAAAASGAHTEAARLFRTAFERAPVEALGARAELCSLLATELYLTDRLGEAIAAAHRAVAWRRAEGDARGLCAARQLLAVFEWYSGNRGSAVQHAAAAVAELEPDPRGAASDLDPPDRTVLGHAYAIQAFLALQGSDLAAALERHDRAREVTRDVEDPTLAVRLAVVTSMVGLMTGDGAARGRVLDVLEGDGSFTEAHSAGYSNLANLDVEQRRFDDAREVLDRSLPLTVQWDVPLCHHWQRGVRGRLRMLRGAWDDALGDARAVLADSGSLLTHTWPHLVQGLVGLRRGTTDADEHLERGWELAVRYGEPLRLLPAAAALAERCWLRGTDDARLEDVAALISTAGTCPGTEWSTGDLAVWLARLGRTVATRDLPLAAPHRLLLAGDPAAAAARWRQLGSPYDEALARIDTGRPAETFAALEVLDRLGADAVAATVRRDLRLRGVPGVPARPRGSTRTNPAGLTSRQVDVLRLVADGLTNAEIAAQLVIAEKTVDHHVSAVLAKLDVRTRREAGAAARSLGVAPERRRSPRGARNAPVAGRT</sequence>
<dbReference type="RefSeq" id="WP_378036793.1">
    <property type="nucleotide sequence ID" value="NZ_JBHSIV010000013.1"/>
</dbReference>
<dbReference type="InterPro" id="IPR041664">
    <property type="entry name" value="AAA_16"/>
</dbReference>
<dbReference type="Gene3D" id="1.10.10.10">
    <property type="entry name" value="Winged helix-like DNA-binding domain superfamily/Winged helix DNA-binding domain"/>
    <property type="match status" value="1"/>
</dbReference>
<keyword evidence="2 5" id="KW-0067">ATP-binding</keyword>
<keyword evidence="1" id="KW-0547">Nucleotide-binding</keyword>
<dbReference type="InterPro" id="IPR016032">
    <property type="entry name" value="Sig_transdc_resp-reg_C-effctor"/>
</dbReference>
<dbReference type="Pfam" id="PF00196">
    <property type="entry name" value="GerE"/>
    <property type="match status" value="1"/>
</dbReference>
<evidence type="ECO:0000313" key="6">
    <source>
        <dbReference type="Proteomes" id="UP001595947"/>
    </source>
</evidence>
<evidence type="ECO:0000259" key="4">
    <source>
        <dbReference type="PROSITE" id="PS50043"/>
    </source>
</evidence>
<dbReference type="Gene3D" id="1.25.40.10">
    <property type="entry name" value="Tetratricopeptide repeat domain"/>
    <property type="match status" value="1"/>
</dbReference>
<evidence type="ECO:0000256" key="3">
    <source>
        <dbReference type="SAM" id="MobiDB-lite"/>
    </source>
</evidence>
<dbReference type="SMART" id="SM00421">
    <property type="entry name" value="HTH_LUXR"/>
    <property type="match status" value="1"/>
</dbReference>
<reference evidence="6" key="1">
    <citation type="journal article" date="2019" name="Int. J. Syst. Evol. Microbiol.">
        <title>The Global Catalogue of Microorganisms (GCM) 10K type strain sequencing project: providing services to taxonomists for standard genome sequencing and annotation.</title>
        <authorList>
            <consortium name="The Broad Institute Genomics Platform"/>
            <consortium name="The Broad Institute Genome Sequencing Center for Infectious Disease"/>
            <person name="Wu L."/>
            <person name="Ma J."/>
        </authorList>
    </citation>
    <scope>NUCLEOTIDE SEQUENCE [LARGE SCALE GENOMIC DNA]</scope>
    <source>
        <strain evidence="6">CGMCC 4.7093</strain>
    </source>
</reference>
<dbReference type="Proteomes" id="UP001595947">
    <property type="component" value="Unassembled WGS sequence"/>
</dbReference>
<feature type="domain" description="HTH luxR-type" evidence="4">
    <location>
        <begin position="800"/>
        <end position="865"/>
    </location>
</feature>
<dbReference type="InterPro" id="IPR036388">
    <property type="entry name" value="WH-like_DNA-bd_sf"/>
</dbReference>
<dbReference type="SUPFAM" id="SSF46894">
    <property type="entry name" value="C-terminal effector domain of the bipartite response regulators"/>
    <property type="match status" value="1"/>
</dbReference>
<dbReference type="EMBL" id="JBHSIV010000013">
    <property type="protein sequence ID" value="MFC5063446.1"/>
    <property type="molecule type" value="Genomic_DNA"/>
</dbReference>
<comment type="caution">
    <text evidence="5">The sequence shown here is derived from an EMBL/GenBank/DDBJ whole genome shotgun (WGS) entry which is preliminary data.</text>
</comment>